<dbReference type="InterPro" id="IPR025402">
    <property type="entry name" value="DMP19_C"/>
</dbReference>
<reference evidence="3" key="1">
    <citation type="submission" date="2021-10" db="EMBL/GenBank/DDBJ databases">
        <title>Collection of gut derived symbiotic bacterial strains cultured from healthy donors.</title>
        <authorList>
            <person name="Lin H."/>
            <person name="Littmann E."/>
            <person name="Kohout C."/>
            <person name="Pamer E.G."/>
        </authorList>
    </citation>
    <scope>NUCLEOTIDE SEQUENCE</scope>
    <source>
        <strain evidence="3">DFI.5.2</strain>
    </source>
</reference>
<feature type="transmembrane region" description="Helical" evidence="1">
    <location>
        <begin position="6"/>
        <end position="25"/>
    </location>
</feature>
<keyword evidence="1" id="KW-0812">Transmembrane</keyword>
<dbReference type="Proteomes" id="UP001197827">
    <property type="component" value="Unassembled WGS sequence"/>
</dbReference>
<sequence length="197" mass="23291">MNKKTKIIGVIVVNVVLGVFILECVKEKVDDFNQSPIKQMWDLYNESEKISKTPLKELLNKEITNTTIDEVYLRLCDLCEYGYELDQINDYQRNFWLVYNFNGETGNGGVEQFLYNCHDQVDITLQTLQDVHLENSTRYLAESKEICPEKIEMYSNDEITEKLNQKDDTYYGESERECNTFLLQYLKENKEHFMKDS</sequence>
<proteinExistence type="predicted"/>
<protein>
    <submittedName>
        <fullName evidence="3">DMP19 family protein</fullName>
    </submittedName>
</protein>
<evidence type="ECO:0000313" key="3">
    <source>
        <dbReference type="EMBL" id="MCB8560538.1"/>
    </source>
</evidence>
<dbReference type="RefSeq" id="WP_117870981.1">
    <property type="nucleotide sequence ID" value="NZ_JAJDKQ010000001.1"/>
</dbReference>
<dbReference type="EMBL" id="JAJDKQ010000001">
    <property type="protein sequence ID" value="MCB8560538.1"/>
    <property type="molecule type" value="Genomic_DNA"/>
</dbReference>
<comment type="caution">
    <text evidence="3">The sequence shown here is derived from an EMBL/GenBank/DDBJ whole genome shotgun (WGS) entry which is preliminary data.</text>
</comment>
<feature type="domain" description="DNA mimic protein DMP19 C-terminal" evidence="2">
    <location>
        <begin position="86"/>
        <end position="189"/>
    </location>
</feature>
<dbReference type="Pfam" id="PF14300">
    <property type="entry name" value="DMP19"/>
    <property type="match status" value="1"/>
</dbReference>
<name>A0AAW4VFL1_9FIRM</name>
<dbReference type="Gene3D" id="1.20.1420.60">
    <property type="match status" value="1"/>
</dbReference>
<evidence type="ECO:0000313" key="4">
    <source>
        <dbReference type="Proteomes" id="UP001197827"/>
    </source>
</evidence>
<organism evidence="3 4">
    <name type="scientific">Faecalibacillus intestinalis</name>
    <dbReference type="NCBI Taxonomy" id="1982626"/>
    <lineage>
        <taxon>Bacteria</taxon>
        <taxon>Bacillati</taxon>
        <taxon>Bacillota</taxon>
        <taxon>Erysipelotrichia</taxon>
        <taxon>Erysipelotrichales</taxon>
        <taxon>Coprobacillaceae</taxon>
        <taxon>Faecalibacillus</taxon>
    </lineage>
</organism>
<evidence type="ECO:0000256" key="1">
    <source>
        <dbReference type="SAM" id="Phobius"/>
    </source>
</evidence>
<keyword evidence="1" id="KW-0472">Membrane</keyword>
<gene>
    <name evidence="3" type="ORF">LJD74_00780</name>
</gene>
<accession>A0AAW4VFL1</accession>
<dbReference type="AlphaFoldDB" id="A0AAW4VFL1"/>
<keyword evidence="1" id="KW-1133">Transmembrane helix</keyword>
<evidence type="ECO:0000259" key="2">
    <source>
        <dbReference type="Pfam" id="PF14300"/>
    </source>
</evidence>